<protein>
    <recommendedName>
        <fullName evidence="3">WxL domain-containing protein</fullName>
    </recommendedName>
</protein>
<dbReference type="AlphaFoldDB" id="A0A125W2S0"/>
<gene>
    <name evidence="4" type="ORF">HMPREF9498_02597</name>
</gene>
<evidence type="ECO:0000259" key="3">
    <source>
        <dbReference type="Pfam" id="PF13731"/>
    </source>
</evidence>
<feature type="compositionally biased region" description="Low complexity" evidence="1">
    <location>
        <begin position="66"/>
        <end position="77"/>
    </location>
</feature>
<evidence type="ECO:0000256" key="1">
    <source>
        <dbReference type="SAM" id="MobiDB-lite"/>
    </source>
</evidence>
<dbReference type="EMBL" id="AEBR01000095">
    <property type="protein sequence ID" value="EFM81712.1"/>
    <property type="molecule type" value="Genomic_DNA"/>
</dbReference>
<dbReference type="Pfam" id="PF13731">
    <property type="entry name" value="WxL"/>
    <property type="match status" value="1"/>
</dbReference>
<evidence type="ECO:0000256" key="2">
    <source>
        <dbReference type="SAM" id="SignalP"/>
    </source>
</evidence>
<dbReference type="RefSeq" id="WP_002365407.1">
    <property type="nucleotide sequence ID" value="NZ_GL454482.1"/>
</dbReference>
<dbReference type="HOGENOM" id="CLU_067278_1_0_9"/>
<evidence type="ECO:0000313" key="5">
    <source>
        <dbReference type="Proteomes" id="UP000004846"/>
    </source>
</evidence>
<feature type="chain" id="PRO_5007181480" description="WxL domain-containing protein" evidence="2">
    <location>
        <begin position="26"/>
        <end position="244"/>
    </location>
</feature>
<comment type="caution">
    <text evidence="4">The sequence shown here is derived from an EMBL/GenBank/DDBJ whole genome shotgun (WGS) entry which is preliminary data.</text>
</comment>
<feature type="signal peptide" evidence="2">
    <location>
        <begin position="1"/>
        <end position="25"/>
    </location>
</feature>
<evidence type="ECO:0000313" key="4">
    <source>
        <dbReference type="EMBL" id="EFM81712.1"/>
    </source>
</evidence>
<feature type="domain" description="WxL" evidence="3">
    <location>
        <begin position="30"/>
        <end position="239"/>
    </location>
</feature>
<accession>A0A125W2S0</accession>
<dbReference type="Proteomes" id="UP000004846">
    <property type="component" value="Unassembled WGS sequence"/>
</dbReference>
<reference evidence="4 5" key="1">
    <citation type="submission" date="2010-07" db="EMBL/GenBank/DDBJ databases">
        <authorList>
            <person name="Sid Ahmed O."/>
        </authorList>
    </citation>
    <scope>NUCLEOTIDE SEQUENCE [LARGE SCALE GENOMIC DNA]</scope>
    <source>
        <strain evidence="4 5">TX4248</strain>
    </source>
</reference>
<name>A0A125W2S0_ENTFL</name>
<keyword evidence="2" id="KW-0732">Signal</keyword>
<dbReference type="InterPro" id="IPR027994">
    <property type="entry name" value="WxL_dom"/>
</dbReference>
<feature type="region of interest" description="Disordered" evidence="1">
    <location>
        <begin position="37"/>
        <end position="77"/>
    </location>
</feature>
<proteinExistence type="predicted"/>
<organism evidence="4 5">
    <name type="scientific">Enterococcus faecalis TX4248</name>
    <dbReference type="NCBI Taxonomy" id="749495"/>
    <lineage>
        <taxon>Bacteria</taxon>
        <taxon>Bacillati</taxon>
        <taxon>Bacillota</taxon>
        <taxon>Bacilli</taxon>
        <taxon>Lactobacillales</taxon>
        <taxon>Enterococcaceae</taxon>
        <taxon>Enterococcus</taxon>
    </lineage>
</organism>
<sequence length="244" mass="25755">MKKTVLAVVGIVGFSGVLATQQAFAEDINVNYTSNGAITFEPDTDPTKPVNPTNPDEKVEPEDPTDPTGPKPGTAGPLSIDYASSFQFGAQKITSDTKDYYAQIQTFKDGTTGPNYVQVTDKRGTQEGWTLSAVQNGQFKTAQNEELVGAALSIANAGVTSIVDAAYAPTPTAAHTFVPGTEVELVKAEDGKGMGTWVYRFGKDATEGATAVKLNVPGKAIKLAKEYRTTLTWTLKSVPTNVGG</sequence>